<sequence>MQTPVFKKGNINKPENYRPVSLTCVICKLLEHIICKHPDTPRKEQHSYNKPRPSESSIQKLLLYVSSKYFLPCRHILKLRKVNHENLFVAEAVSDRWKINTVRTSRILFDDTGISETQSSVFSIICTPKRVRKMPQSTKYRETQILIQQMASLASEATGGEYQQRLDVI</sequence>
<proteinExistence type="predicted"/>
<dbReference type="EMBL" id="CAJPWZ010003081">
    <property type="protein sequence ID" value="CAG2251291.1"/>
    <property type="molecule type" value="Genomic_DNA"/>
</dbReference>
<organism evidence="1 2">
    <name type="scientific">Mytilus edulis</name>
    <name type="common">Blue mussel</name>
    <dbReference type="NCBI Taxonomy" id="6550"/>
    <lineage>
        <taxon>Eukaryota</taxon>
        <taxon>Metazoa</taxon>
        <taxon>Spiralia</taxon>
        <taxon>Lophotrochozoa</taxon>
        <taxon>Mollusca</taxon>
        <taxon>Bivalvia</taxon>
        <taxon>Autobranchia</taxon>
        <taxon>Pteriomorphia</taxon>
        <taxon>Mytilida</taxon>
        <taxon>Mytiloidea</taxon>
        <taxon>Mytilidae</taxon>
        <taxon>Mytilinae</taxon>
        <taxon>Mytilus</taxon>
    </lineage>
</organism>
<gene>
    <name evidence="1" type="ORF">MEDL_62965</name>
</gene>
<dbReference type="AlphaFoldDB" id="A0A8S3V0W0"/>
<reference evidence="1" key="1">
    <citation type="submission" date="2021-03" db="EMBL/GenBank/DDBJ databases">
        <authorList>
            <person name="Bekaert M."/>
        </authorList>
    </citation>
    <scope>NUCLEOTIDE SEQUENCE</scope>
</reference>
<evidence type="ECO:0000313" key="2">
    <source>
        <dbReference type="Proteomes" id="UP000683360"/>
    </source>
</evidence>
<dbReference type="OrthoDB" id="9390935at2759"/>
<name>A0A8S3V0W0_MYTED</name>
<accession>A0A8S3V0W0</accession>
<protein>
    <submittedName>
        <fullName evidence="1">Uncharacterized protein</fullName>
    </submittedName>
</protein>
<comment type="caution">
    <text evidence="1">The sequence shown here is derived from an EMBL/GenBank/DDBJ whole genome shotgun (WGS) entry which is preliminary data.</text>
</comment>
<keyword evidence="2" id="KW-1185">Reference proteome</keyword>
<evidence type="ECO:0000313" key="1">
    <source>
        <dbReference type="EMBL" id="CAG2251291.1"/>
    </source>
</evidence>
<dbReference type="Proteomes" id="UP000683360">
    <property type="component" value="Unassembled WGS sequence"/>
</dbReference>